<dbReference type="EMBL" id="JACRTP010000002">
    <property type="protein sequence ID" value="MBC8628281.1"/>
    <property type="molecule type" value="Genomic_DNA"/>
</dbReference>
<keyword evidence="3" id="KW-1185">Reference proteome</keyword>
<evidence type="ECO:0000313" key="2">
    <source>
        <dbReference type="EMBL" id="MBC8628281.1"/>
    </source>
</evidence>
<evidence type="ECO:0008006" key="4">
    <source>
        <dbReference type="Google" id="ProtNLM"/>
    </source>
</evidence>
<dbReference type="RefSeq" id="WP_187558467.1">
    <property type="nucleotide sequence ID" value="NZ_JACRTP010000002.1"/>
</dbReference>
<feature type="signal peptide" evidence="1">
    <location>
        <begin position="1"/>
        <end position="21"/>
    </location>
</feature>
<evidence type="ECO:0000256" key="1">
    <source>
        <dbReference type="SAM" id="SignalP"/>
    </source>
</evidence>
<name>A0ABR7PA81_9FIRM</name>
<feature type="chain" id="PRO_5047130433" description="Lipoprotein" evidence="1">
    <location>
        <begin position="22"/>
        <end position="218"/>
    </location>
</feature>
<reference evidence="2 3" key="1">
    <citation type="submission" date="2020-08" db="EMBL/GenBank/DDBJ databases">
        <title>Genome public.</title>
        <authorList>
            <person name="Liu C."/>
            <person name="Sun Q."/>
        </authorList>
    </citation>
    <scope>NUCLEOTIDE SEQUENCE [LARGE SCALE GENOMIC DNA]</scope>
    <source>
        <strain evidence="2 3">3_YM_SP_D4_24.mj</strain>
    </source>
</reference>
<gene>
    <name evidence="2" type="ORF">H8712_06575</name>
</gene>
<proteinExistence type="predicted"/>
<sequence>MRKSLKSVFFLITFVSLCFQTGCGTPVEKQDSQQNNQEEVTRMCSYLNQSKTKILKTLDLSEEDLEVQIPLLYKVDKTFSFNENEYYPWLEFSDDTEDAKLTQYGFEFSKLSEEEILSTAQELVQTISAELALGNVPATNTFMDANQATESNSKGISEITYEELKKWDTYQLTEVWNKDDSMYFKVDMSKLSLQNESSTILIRIAYLPKGYPAFVGEK</sequence>
<dbReference type="Proteomes" id="UP000661649">
    <property type="component" value="Unassembled WGS sequence"/>
</dbReference>
<evidence type="ECO:0000313" key="3">
    <source>
        <dbReference type="Proteomes" id="UP000661649"/>
    </source>
</evidence>
<comment type="caution">
    <text evidence="2">The sequence shown here is derived from an EMBL/GenBank/DDBJ whole genome shotgun (WGS) entry which is preliminary data.</text>
</comment>
<accession>A0ABR7PA81</accession>
<organism evidence="2 3">
    <name type="scientific">Blautia stercoris</name>
    <dbReference type="NCBI Taxonomy" id="871664"/>
    <lineage>
        <taxon>Bacteria</taxon>
        <taxon>Bacillati</taxon>
        <taxon>Bacillota</taxon>
        <taxon>Clostridia</taxon>
        <taxon>Lachnospirales</taxon>
        <taxon>Lachnospiraceae</taxon>
        <taxon>Blautia</taxon>
    </lineage>
</organism>
<protein>
    <recommendedName>
        <fullName evidence="4">Lipoprotein</fullName>
    </recommendedName>
</protein>
<keyword evidence="1" id="KW-0732">Signal</keyword>